<dbReference type="SUPFAM" id="SSF56784">
    <property type="entry name" value="HAD-like"/>
    <property type="match status" value="1"/>
</dbReference>
<dbReference type="Gene3D" id="3.40.50.1000">
    <property type="entry name" value="HAD superfamily/HAD-like"/>
    <property type="match status" value="1"/>
</dbReference>
<dbReference type="InterPro" id="IPR050155">
    <property type="entry name" value="HAD-like_hydrolase_sf"/>
</dbReference>
<dbReference type="GO" id="GO:0008967">
    <property type="term" value="F:phosphoglycolate phosphatase activity"/>
    <property type="evidence" value="ECO:0007669"/>
    <property type="project" value="TreeGrafter"/>
</dbReference>
<dbReference type="SFLD" id="SFLDG01129">
    <property type="entry name" value="C1.5:_HAD__Beta-PGM__Phosphata"/>
    <property type="match status" value="1"/>
</dbReference>
<dbReference type="Gene3D" id="1.10.150.240">
    <property type="entry name" value="Putative phosphatase, domain 2"/>
    <property type="match status" value="1"/>
</dbReference>
<sequence>MLQAAIWDFDGTLYDTYAGIMQALLQLADEYRLKVDRQDLYRLIKEDSVKTAIQNFGQTLAIAPEKLSKRYHEIEFATQRDPQPYAGALATCQAIIDQGGQNFLMTHRDRGSERFLAAGGFLPLFTECVTSEQHFKRKPDPEAINYLVKQHQLDPATTVMIGDRPLDVVAGQNAGVKGCFFDVDQFHSAPTADIIIDQLPEIVPYFQARN</sequence>
<proteinExistence type="predicted"/>
<dbReference type="Pfam" id="PF13419">
    <property type="entry name" value="HAD_2"/>
    <property type="match status" value="1"/>
</dbReference>
<dbReference type="InterPro" id="IPR023198">
    <property type="entry name" value="PGP-like_dom2"/>
</dbReference>
<organism evidence="1 2">
    <name type="scientific">Loigolactobacillus coryniformis subsp. coryniformis KCTC 3167 = DSM 20001</name>
    <dbReference type="NCBI Taxonomy" id="913848"/>
    <lineage>
        <taxon>Bacteria</taxon>
        <taxon>Bacillati</taxon>
        <taxon>Bacillota</taxon>
        <taxon>Bacilli</taxon>
        <taxon>Lactobacillales</taxon>
        <taxon>Lactobacillaceae</taxon>
        <taxon>Loigolactobacillus</taxon>
    </lineage>
</organism>
<keyword evidence="1" id="KW-0378">Hydrolase</keyword>
<dbReference type="GeneID" id="65917047"/>
<dbReference type="PANTHER" id="PTHR43434:SF25">
    <property type="entry name" value="PHOSPHOGLYCOLATE PHOSPHATASE"/>
    <property type="match status" value="1"/>
</dbReference>
<protein>
    <submittedName>
        <fullName evidence="1">Haloacid dehalogenase family hydrolase</fullName>
    </submittedName>
</protein>
<dbReference type="SFLD" id="SFLDS00003">
    <property type="entry name" value="Haloacid_Dehalogenase"/>
    <property type="match status" value="1"/>
</dbReference>
<dbReference type="PATRIC" id="fig|913848.6.peg.1010"/>
<dbReference type="Proteomes" id="UP000051181">
    <property type="component" value="Unassembled WGS sequence"/>
</dbReference>
<evidence type="ECO:0000313" key="2">
    <source>
        <dbReference type="Proteomes" id="UP000051181"/>
    </source>
</evidence>
<reference evidence="1 2" key="1">
    <citation type="journal article" date="2015" name="Genome Announc.">
        <title>Expanding the biotechnology potential of lactobacilli through comparative genomics of 213 strains and associated genera.</title>
        <authorList>
            <person name="Sun Z."/>
            <person name="Harris H.M."/>
            <person name="McCann A."/>
            <person name="Guo C."/>
            <person name="Argimon S."/>
            <person name="Zhang W."/>
            <person name="Yang X."/>
            <person name="Jeffery I.B."/>
            <person name="Cooney J.C."/>
            <person name="Kagawa T.F."/>
            <person name="Liu W."/>
            <person name="Song Y."/>
            <person name="Salvetti E."/>
            <person name="Wrobel A."/>
            <person name="Rasinkangas P."/>
            <person name="Parkhill J."/>
            <person name="Rea M.C."/>
            <person name="O'Sullivan O."/>
            <person name="Ritari J."/>
            <person name="Douillard F.P."/>
            <person name="Paul Ross R."/>
            <person name="Yang R."/>
            <person name="Briner A.E."/>
            <person name="Felis G.E."/>
            <person name="de Vos W.M."/>
            <person name="Barrangou R."/>
            <person name="Klaenhammer T.R."/>
            <person name="Caufield P.W."/>
            <person name="Cui Y."/>
            <person name="Zhang H."/>
            <person name="O'Toole P.W."/>
        </authorList>
    </citation>
    <scope>NUCLEOTIDE SEQUENCE [LARGE SCALE GENOMIC DNA]</scope>
    <source>
        <strain evidence="1 2">DSM 20001</strain>
    </source>
</reference>
<dbReference type="InterPro" id="IPR036412">
    <property type="entry name" value="HAD-like_sf"/>
</dbReference>
<dbReference type="RefSeq" id="WP_010010024.1">
    <property type="nucleotide sequence ID" value="NZ_AZCN01000025.1"/>
</dbReference>
<dbReference type="NCBIfam" id="TIGR01549">
    <property type="entry name" value="HAD-SF-IA-v1"/>
    <property type="match status" value="1"/>
</dbReference>
<dbReference type="InterPro" id="IPR041492">
    <property type="entry name" value="HAD_2"/>
</dbReference>
<dbReference type="PANTHER" id="PTHR43434">
    <property type="entry name" value="PHOSPHOGLYCOLATE PHOSPHATASE"/>
    <property type="match status" value="1"/>
</dbReference>
<dbReference type="InterPro" id="IPR006439">
    <property type="entry name" value="HAD-SF_hydro_IA"/>
</dbReference>
<dbReference type="eggNOG" id="COG0546">
    <property type="taxonomic scope" value="Bacteria"/>
</dbReference>
<dbReference type="EMBL" id="AZCN01000025">
    <property type="protein sequence ID" value="KRK17181.1"/>
    <property type="molecule type" value="Genomic_DNA"/>
</dbReference>
<dbReference type="GO" id="GO:0005829">
    <property type="term" value="C:cytosol"/>
    <property type="evidence" value="ECO:0007669"/>
    <property type="project" value="TreeGrafter"/>
</dbReference>
<dbReference type="GO" id="GO:0006281">
    <property type="term" value="P:DNA repair"/>
    <property type="evidence" value="ECO:0007669"/>
    <property type="project" value="TreeGrafter"/>
</dbReference>
<accession>A0A0R1F5U2</accession>
<name>A0A0R1F5U2_9LACO</name>
<dbReference type="InterPro" id="IPR023214">
    <property type="entry name" value="HAD_sf"/>
</dbReference>
<gene>
    <name evidence="1" type="ORF">FD22_GL000978</name>
</gene>
<comment type="caution">
    <text evidence="1">The sequence shown here is derived from an EMBL/GenBank/DDBJ whole genome shotgun (WGS) entry which is preliminary data.</text>
</comment>
<evidence type="ECO:0000313" key="1">
    <source>
        <dbReference type="EMBL" id="KRK17181.1"/>
    </source>
</evidence>
<dbReference type="AlphaFoldDB" id="A0A0R1F5U2"/>